<feature type="region of interest" description="Disordered" evidence="1">
    <location>
        <begin position="1"/>
        <end position="26"/>
    </location>
</feature>
<dbReference type="EMBL" id="CADCTU010000656">
    <property type="protein sequence ID" value="CAA9341868.1"/>
    <property type="molecule type" value="Genomic_DNA"/>
</dbReference>
<feature type="compositionally biased region" description="Basic and acidic residues" evidence="1">
    <location>
        <begin position="304"/>
        <end position="315"/>
    </location>
</feature>
<protein>
    <submittedName>
        <fullName evidence="2">Carotenoid biosynthesis protein</fullName>
    </submittedName>
</protein>
<reference evidence="2" key="1">
    <citation type="submission" date="2020-02" db="EMBL/GenBank/DDBJ databases">
        <authorList>
            <person name="Meier V. D."/>
        </authorList>
    </citation>
    <scope>NUCLEOTIDE SEQUENCE</scope>
    <source>
        <strain evidence="2">AVDCRST_MAG11</strain>
    </source>
</reference>
<organism evidence="2">
    <name type="scientific">uncultured Gemmatimonadaceae bacterium</name>
    <dbReference type="NCBI Taxonomy" id="246130"/>
    <lineage>
        <taxon>Bacteria</taxon>
        <taxon>Pseudomonadati</taxon>
        <taxon>Gemmatimonadota</taxon>
        <taxon>Gemmatimonadia</taxon>
        <taxon>Gemmatimonadales</taxon>
        <taxon>Gemmatimonadaceae</taxon>
        <taxon>environmental samples</taxon>
    </lineage>
</organism>
<evidence type="ECO:0000313" key="2">
    <source>
        <dbReference type="EMBL" id="CAA9341868.1"/>
    </source>
</evidence>
<name>A0A6J4LUB0_9BACT</name>
<feature type="region of interest" description="Disordered" evidence="1">
    <location>
        <begin position="177"/>
        <end position="210"/>
    </location>
</feature>
<feature type="compositionally biased region" description="Basic and acidic residues" evidence="1">
    <location>
        <begin position="56"/>
        <end position="73"/>
    </location>
</feature>
<feature type="non-terminal residue" evidence="2">
    <location>
        <position position="1"/>
    </location>
</feature>
<evidence type="ECO:0000256" key="1">
    <source>
        <dbReference type="SAM" id="MobiDB-lite"/>
    </source>
</evidence>
<feature type="compositionally biased region" description="Basic and acidic residues" evidence="1">
    <location>
        <begin position="229"/>
        <end position="252"/>
    </location>
</feature>
<dbReference type="AlphaFoldDB" id="A0A6J4LUB0"/>
<accession>A0A6J4LUB0</accession>
<feature type="non-terminal residue" evidence="2">
    <location>
        <position position="323"/>
    </location>
</feature>
<feature type="region of interest" description="Disordered" evidence="1">
    <location>
        <begin position="227"/>
        <end position="323"/>
    </location>
</feature>
<proteinExistence type="predicted"/>
<feature type="region of interest" description="Disordered" evidence="1">
    <location>
        <begin position="45"/>
        <end position="98"/>
    </location>
</feature>
<sequence>VCHRSPPSPRRARVAHGDPRRDRLPRRARRAVAVLGVRVLDLPHRHPAGVAPDADQPGRDARGLGVRAGDHGGARRARRAAARGREDRRPAGAPGVRRGVHDLVRRGAPRHEHRLPVRRLLVHPAARLPRARARAVQHPDVVVLHAVLLPRDLRPPARRARRRAHPVEVGGGGRVRAHRVGRVDGPGDGEDDALALAPAGPRDAVARGAARSRRHLLRDAAQQLARLAAHRDDRRARDARARAAQRDRRARVAEQLPPGPLRGERRAAGGDLRPQRHVVGGAVRHARDGGARRAGGGEGAAPSAERRAGRPPVERPRRRGRRL</sequence>
<gene>
    <name evidence="2" type="ORF">AVDCRST_MAG11-3020</name>
</gene>